<dbReference type="Pfam" id="PF20167">
    <property type="entry name" value="Transposase_32"/>
    <property type="match status" value="1"/>
</dbReference>
<feature type="region of interest" description="Disordered" evidence="1">
    <location>
        <begin position="464"/>
        <end position="496"/>
    </location>
</feature>
<name>A0ABU6TWI4_9FABA</name>
<keyword evidence="4" id="KW-1185">Reference proteome</keyword>
<dbReference type="Proteomes" id="UP001341840">
    <property type="component" value="Unassembled WGS sequence"/>
</dbReference>
<comment type="caution">
    <text evidence="3">The sequence shown here is derived from an EMBL/GenBank/DDBJ whole genome shotgun (WGS) entry which is preliminary data.</text>
</comment>
<evidence type="ECO:0000256" key="1">
    <source>
        <dbReference type="SAM" id="MobiDB-lite"/>
    </source>
</evidence>
<feature type="compositionally biased region" description="Acidic residues" evidence="1">
    <location>
        <begin position="478"/>
        <end position="496"/>
    </location>
</feature>
<gene>
    <name evidence="3" type="ORF">PIB30_099706</name>
</gene>
<feature type="domain" description="Putative plant transposon protein" evidence="2">
    <location>
        <begin position="129"/>
        <end position="287"/>
    </location>
</feature>
<feature type="region of interest" description="Disordered" evidence="1">
    <location>
        <begin position="312"/>
        <end position="338"/>
    </location>
</feature>
<evidence type="ECO:0000259" key="2">
    <source>
        <dbReference type="Pfam" id="PF20167"/>
    </source>
</evidence>
<dbReference type="EMBL" id="JASCZI010093320">
    <property type="protein sequence ID" value="MED6153225.1"/>
    <property type="molecule type" value="Genomic_DNA"/>
</dbReference>
<evidence type="ECO:0000313" key="4">
    <source>
        <dbReference type="Proteomes" id="UP001341840"/>
    </source>
</evidence>
<organism evidence="3 4">
    <name type="scientific">Stylosanthes scabra</name>
    <dbReference type="NCBI Taxonomy" id="79078"/>
    <lineage>
        <taxon>Eukaryota</taxon>
        <taxon>Viridiplantae</taxon>
        <taxon>Streptophyta</taxon>
        <taxon>Embryophyta</taxon>
        <taxon>Tracheophyta</taxon>
        <taxon>Spermatophyta</taxon>
        <taxon>Magnoliopsida</taxon>
        <taxon>eudicotyledons</taxon>
        <taxon>Gunneridae</taxon>
        <taxon>Pentapetalae</taxon>
        <taxon>rosids</taxon>
        <taxon>fabids</taxon>
        <taxon>Fabales</taxon>
        <taxon>Fabaceae</taxon>
        <taxon>Papilionoideae</taxon>
        <taxon>50 kb inversion clade</taxon>
        <taxon>dalbergioids sensu lato</taxon>
        <taxon>Dalbergieae</taxon>
        <taxon>Pterocarpus clade</taxon>
        <taxon>Stylosanthes</taxon>
    </lineage>
</organism>
<feature type="compositionally biased region" description="Basic and acidic residues" evidence="1">
    <location>
        <begin position="465"/>
        <end position="477"/>
    </location>
</feature>
<evidence type="ECO:0000313" key="3">
    <source>
        <dbReference type="EMBL" id="MED6153225.1"/>
    </source>
</evidence>
<accession>A0ABU6TWI4</accession>
<dbReference type="InterPro" id="IPR046796">
    <property type="entry name" value="Transposase_32_dom"/>
</dbReference>
<reference evidence="3 4" key="1">
    <citation type="journal article" date="2023" name="Plants (Basel)">
        <title>Bridging the Gap: Combining Genomics and Transcriptomics Approaches to Understand Stylosanthes scabra, an Orphan Legume from the Brazilian Caatinga.</title>
        <authorList>
            <person name="Ferreira-Neto J.R.C."/>
            <person name="da Silva M.D."/>
            <person name="Binneck E."/>
            <person name="de Melo N.F."/>
            <person name="da Silva R.H."/>
            <person name="de Melo A.L.T.M."/>
            <person name="Pandolfi V."/>
            <person name="Bustamante F.O."/>
            <person name="Brasileiro-Vidal A.C."/>
            <person name="Benko-Iseppon A.M."/>
        </authorList>
    </citation>
    <scope>NUCLEOTIDE SEQUENCE [LARGE SCALE GENOMIC DNA]</scope>
    <source>
        <tissue evidence="3">Leaves</tissue>
    </source>
</reference>
<sequence length="496" mass="57869">MVPSLLLMDKGLNITWEALLTRLKSKQCQANDDKEALGGRQPTGQAKTLSLVLVEYFSHLQIHTYSMASSSAARKRKGKSTQTHNEAKFKSLFHEDRFNKYIKHREVLVEAKILIDTNELSPISGQINKRKWQRLTKPLQAVGYTMMREFYANAWVMESERHLLLPYTSMIRGKKINFSPGEIHKVLNLRAQWVMHDDGRPHFLRRTDLQPMARGWYEFVTRSIIPTTNRSEVNAERAMLVHSIIIGEDTQVDEIIAEQIYKFSNKKGIRSKLPFPGVIQRLCNEAKASIPGDTMISIEPPISATLMERVRRERTTTRQAPPPQEEEEDAEMPQAPQVQQGIPPNFMDSFNNAMAAMQLQNTQRWDTFQQRYDADQEQNRKSFSDINTRLDTMDHQLNFLCNTNQFMNEDLLYPYQQTELTMRNMQGRGIPITLENLKINRQREEEMRIERQRYQWILDEAAAQRAKEQNKGKARRDEDEDEDDDDDDDDEDEDED</sequence>
<proteinExistence type="predicted"/>
<protein>
    <recommendedName>
        <fullName evidence="2">Putative plant transposon protein domain-containing protein</fullName>
    </recommendedName>
</protein>